<organism evidence="1">
    <name type="scientific">Rhizophora mucronata</name>
    <name type="common">Asiatic mangrove</name>
    <dbReference type="NCBI Taxonomy" id="61149"/>
    <lineage>
        <taxon>Eukaryota</taxon>
        <taxon>Viridiplantae</taxon>
        <taxon>Streptophyta</taxon>
        <taxon>Embryophyta</taxon>
        <taxon>Tracheophyta</taxon>
        <taxon>Spermatophyta</taxon>
        <taxon>Magnoliopsida</taxon>
        <taxon>eudicotyledons</taxon>
        <taxon>Gunneridae</taxon>
        <taxon>Pentapetalae</taxon>
        <taxon>rosids</taxon>
        <taxon>fabids</taxon>
        <taxon>Malpighiales</taxon>
        <taxon>Rhizophoraceae</taxon>
        <taxon>Rhizophora</taxon>
    </lineage>
</organism>
<proteinExistence type="predicted"/>
<dbReference type="AlphaFoldDB" id="A0A2P2LZ80"/>
<dbReference type="EMBL" id="GGEC01042803">
    <property type="protein sequence ID" value="MBX23287.1"/>
    <property type="molecule type" value="Transcribed_RNA"/>
</dbReference>
<protein>
    <submittedName>
        <fullName evidence="1">Uncharacterized protein</fullName>
    </submittedName>
</protein>
<sequence>MKMFCYIIAGCPKVTTSMNMHQSIQHLQPCDSWGPSNHRSHDQFAVSFVPDCSGSGPVSTLFSSSMHAAEALSIFSSCSSSFCSEIHGEVLQSSSKIHSNQGKYQVIAFKHLALC</sequence>
<reference evidence="1" key="1">
    <citation type="submission" date="2018-02" db="EMBL/GenBank/DDBJ databases">
        <title>Rhizophora mucronata_Transcriptome.</title>
        <authorList>
            <person name="Meera S.P."/>
            <person name="Sreeshan A."/>
            <person name="Augustine A."/>
        </authorList>
    </citation>
    <scope>NUCLEOTIDE SEQUENCE</scope>
    <source>
        <tissue evidence="1">Leaf</tissue>
    </source>
</reference>
<accession>A0A2P2LZ80</accession>
<evidence type="ECO:0000313" key="1">
    <source>
        <dbReference type="EMBL" id="MBX23287.1"/>
    </source>
</evidence>
<name>A0A2P2LZ80_RHIMU</name>